<accession>A0ABW5LMM6</accession>
<dbReference type="EMBL" id="JBHULH010000001">
    <property type="protein sequence ID" value="MFD2566097.1"/>
    <property type="molecule type" value="Genomic_DNA"/>
</dbReference>
<name>A0ABW5LMM6_9FLAO</name>
<sequence>MNEQDYHVVPHVNLEPTKKDHFNLSIVGIDLGEFETSELRSIIGQIDNKI</sequence>
<protein>
    <submittedName>
        <fullName evidence="1">Uncharacterized protein</fullName>
    </submittedName>
</protein>
<dbReference type="Proteomes" id="UP001597508">
    <property type="component" value="Unassembled WGS sequence"/>
</dbReference>
<organism evidence="1 2">
    <name type="scientific">Pseudotenacibaculum haliotis</name>
    <dbReference type="NCBI Taxonomy" id="1862138"/>
    <lineage>
        <taxon>Bacteria</taxon>
        <taxon>Pseudomonadati</taxon>
        <taxon>Bacteroidota</taxon>
        <taxon>Flavobacteriia</taxon>
        <taxon>Flavobacteriales</taxon>
        <taxon>Flavobacteriaceae</taxon>
        <taxon>Pseudotenacibaculum</taxon>
    </lineage>
</organism>
<comment type="caution">
    <text evidence="1">The sequence shown here is derived from an EMBL/GenBank/DDBJ whole genome shotgun (WGS) entry which is preliminary data.</text>
</comment>
<evidence type="ECO:0000313" key="2">
    <source>
        <dbReference type="Proteomes" id="UP001597508"/>
    </source>
</evidence>
<proteinExistence type="predicted"/>
<reference evidence="2" key="1">
    <citation type="journal article" date="2019" name="Int. J. Syst. Evol. Microbiol.">
        <title>The Global Catalogue of Microorganisms (GCM) 10K type strain sequencing project: providing services to taxonomists for standard genome sequencing and annotation.</title>
        <authorList>
            <consortium name="The Broad Institute Genomics Platform"/>
            <consortium name="The Broad Institute Genome Sequencing Center for Infectious Disease"/>
            <person name="Wu L."/>
            <person name="Ma J."/>
        </authorList>
    </citation>
    <scope>NUCLEOTIDE SEQUENCE [LARGE SCALE GENOMIC DNA]</scope>
    <source>
        <strain evidence="2">KCTC 52127</strain>
    </source>
</reference>
<dbReference type="RefSeq" id="WP_379664818.1">
    <property type="nucleotide sequence ID" value="NZ_JBHULH010000001.1"/>
</dbReference>
<evidence type="ECO:0000313" key="1">
    <source>
        <dbReference type="EMBL" id="MFD2566097.1"/>
    </source>
</evidence>
<gene>
    <name evidence="1" type="ORF">ACFSRZ_01860</name>
</gene>
<keyword evidence="2" id="KW-1185">Reference proteome</keyword>